<accession>A0A3B0JDN1</accession>
<feature type="transmembrane region" description="Helical" evidence="1">
    <location>
        <begin position="100"/>
        <end position="122"/>
    </location>
</feature>
<dbReference type="EMBL" id="OUNE01000147">
    <property type="protein sequence ID" value="SPP33299.1"/>
    <property type="molecule type" value="Genomic_DNA"/>
</dbReference>
<protein>
    <submittedName>
        <fullName evidence="2">Uncharacterized protein</fullName>
    </submittedName>
</protein>
<keyword evidence="1" id="KW-1133">Transmembrane helix</keyword>
<feature type="transmembrane region" description="Helical" evidence="1">
    <location>
        <begin position="142"/>
        <end position="161"/>
    </location>
</feature>
<keyword evidence="1" id="KW-0812">Transmembrane</keyword>
<reference evidence="2" key="1">
    <citation type="submission" date="2018-04" db="EMBL/GenBank/DDBJ databases">
        <authorList>
            <person name="Go L.Y."/>
            <person name="Mitchell J.A."/>
        </authorList>
    </citation>
    <scope>NUCLEOTIDE SEQUENCE</scope>
    <source>
        <strain evidence="2">WBAD</strain>
    </source>
</reference>
<evidence type="ECO:0000313" key="2">
    <source>
        <dbReference type="EMBL" id="SPP33299.1"/>
    </source>
</evidence>
<keyword evidence="1" id="KW-0472">Membrane</keyword>
<sequence precursor="true">MSILSILLLISLSLLNTSNKLMICAALFVGATLVVNSMVEFYGRSKATYSLIVCTVICCLFKLQNFSFMIMVLYTAILISLLSSIVVFEELKSKLNFHMANFITLIIASVIDSTIICVGLLYKISAGKCLSIYIKDLIFKFSYASILSICLFVGMYLFSLASKKYCKVSA</sequence>
<proteinExistence type="predicted"/>
<evidence type="ECO:0000256" key="1">
    <source>
        <dbReference type="SAM" id="Phobius"/>
    </source>
</evidence>
<dbReference type="AlphaFoldDB" id="A0A3B0JDN1"/>
<gene>
    <name evidence="2" type="ORF">WBAD_0874</name>
</gene>
<feature type="transmembrane region" description="Helical" evidence="1">
    <location>
        <begin position="69"/>
        <end position="88"/>
    </location>
</feature>
<name>A0A3B0JDN1_9RICK</name>
<organism evidence="2">
    <name type="scientific">Wolbachia endosymbiont of Aleurodicus dispersus</name>
    <dbReference type="NCBI Taxonomy" id="1288877"/>
    <lineage>
        <taxon>Bacteria</taxon>
        <taxon>Pseudomonadati</taxon>
        <taxon>Pseudomonadota</taxon>
        <taxon>Alphaproteobacteria</taxon>
        <taxon>Rickettsiales</taxon>
        <taxon>Anaplasmataceae</taxon>
        <taxon>Wolbachieae</taxon>
        <taxon>Wolbachia</taxon>
    </lineage>
</organism>
<feature type="transmembrane region" description="Helical" evidence="1">
    <location>
        <begin position="6"/>
        <end position="35"/>
    </location>
</feature>